<evidence type="ECO:0000256" key="8">
    <source>
        <dbReference type="SAM" id="MobiDB-lite"/>
    </source>
</evidence>
<dbReference type="SUPFAM" id="SSF53335">
    <property type="entry name" value="S-adenosyl-L-methionine-dependent methyltransferases"/>
    <property type="match status" value="1"/>
</dbReference>
<organism evidence="12">
    <name type="scientific">Mizugakiibacter sediminis</name>
    <dbReference type="NCBI Taxonomy" id="1475481"/>
    <lineage>
        <taxon>Bacteria</taxon>
        <taxon>Pseudomonadati</taxon>
        <taxon>Pseudomonadota</taxon>
        <taxon>Gammaproteobacteria</taxon>
        <taxon>Lysobacterales</taxon>
        <taxon>Rhodanobacteraceae</taxon>
        <taxon>Mizugakiibacter</taxon>
    </lineage>
</organism>
<name>A0A0K8QR50_9GAMM</name>
<comment type="similarity">
    <text evidence="1">Belongs to the N(4)/N(6)-methyltransferase family.</text>
</comment>
<evidence type="ECO:0000256" key="6">
    <source>
        <dbReference type="ARBA" id="ARBA00022747"/>
    </source>
</evidence>
<evidence type="ECO:0000256" key="3">
    <source>
        <dbReference type="ARBA" id="ARBA00022603"/>
    </source>
</evidence>
<dbReference type="GO" id="GO:0003677">
    <property type="term" value="F:DNA binding"/>
    <property type="evidence" value="ECO:0007669"/>
    <property type="project" value="InterPro"/>
</dbReference>
<reference evidence="11" key="1">
    <citation type="submission" date="2015-03" db="EMBL/GenBank/DDBJ databases">
        <title>Draft genome sequence of Mizugakiibacter sediminis skMP5.</title>
        <authorList>
            <person name="Watanabe T."/>
            <person name="Kojima H."/>
            <person name="Fukui M."/>
        </authorList>
    </citation>
    <scope>NUCLEOTIDE SEQUENCE</scope>
    <source>
        <strain evidence="11">SkMP5</strain>
    </source>
</reference>
<evidence type="ECO:0000256" key="2">
    <source>
        <dbReference type="ARBA" id="ARBA00011900"/>
    </source>
</evidence>
<dbReference type="EC" id="2.1.1.72" evidence="2"/>
<dbReference type="STRING" id="1475481.GCA_000953855_02227"/>
<feature type="domain" description="N6 adenine-specific DNA methyltransferase N-terminal" evidence="10">
    <location>
        <begin position="16"/>
        <end position="151"/>
    </location>
</feature>
<accession>A0A0K8QR50</accession>
<keyword evidence="3 11" id="KW-0489">Methyltransferase</keyword>
<dbReference type="PANTHER" id="PTHR42933">
    <property type="entry name" value="SLR6095 PROTEIN"/>
    <property type="match status" value="1"/>
</dbReference>
<dbReference type="EMBL" id="DF952378">
    <property type="protein sequence ID" value="GAN43896.1"/>
    <property type="molecule type" value="Genomic_DNA"/>
</dbReference>
<protein>
    <recommendedName>
        <fullName evidence="2">site-specific DNA-methyltransferase (adenine-specific)</fullName>
        <ecNumber evidence="2">2.1.1.72</ecNumber>
    </recommendedName>
</protein>
<dbReference type="GO" id="GO:0009007">
    <property type="term" value="F:site-specific DNA-methyltransferase (adenine-specific) activity"/>
    <property type="evidence" value="ECO:0007669"/>
    <property type="project" value="UniProtKB-EC"/>
</dbReference>
<evidence type="ECO:0000259" key="9">
    <source>
        <dbReference type="Pfam" id="PF02384"/>
    </source>
</evidence>
<dbReference type="Proteomes" id="UP000253740">
    <property type="component" value="Unassembled WGS sequence"/>
</dbReference>
<dbReference type="InterPro" id="IPR002052">
    <property type="entry name" value="DNA_methylase_N6_adenine_CS"/>
</dbReference>
<dbReference type="EMBL" id="DF970238">
    <property type="protein sequence ID" value="GAP66867.1"/>
    <property type="molecule type" value="Genomic_DNA"/>
</dbReference>
<dbReference type="GO" id="GO:0009307">
    <property type="term" value="P:DNA restriction-modification system"/>
    <property type="evidence" value="ECO:0007669"/>
    <property type="project" value="UniProtKB-KW"/>
</dbReference>
<dbReference type="InterPro" id="IPR029063">
    <property type="entry name" value="SAM-dependent_MTases_sf"/>
</dbReference>
<dbReference type="HOGENOM" id="CLU_012122_0_0_6"/>
<dbReference type="GO" id="GO:0032259">
    <property type="term" value="P:methylation"/>
    <property type="evidence" value="ECO:0007669"/>
    <property type="project" value="UniProtKB-KW"/>
</dbReference>
<keyword evidence="4" id="KW-0808">Transferase</keyword>
<dbReference type="InterPro" id="IPR051537">
    <property type="entry name" value="DNA_Adenine_Mtase"/>
</dbReference>
<dbReference type="AlphaFoldDB" id="A0A0K8QR50"/>
<comment type="catalytic activity">
    <reaction evidence="7">
        <text>a 2'-deoxyadenosine in DNA + S-adenosyl-L-methionine = an N(6)-methyl-2'-deoxyadenosine in DNA + S-adenosyl-L-homocysteine + H(+)</text>
        <dbReference type="Rhea" id="RHEA:15197"/>
        <dbReference type="Rhea" id="RHEA-COMP:12418"/>
        <dbReference type="Rhea" id="RHEA-COMP:12419"/>
        <dbReference type="ChEBI" id="CHEBI:15378"/>
        <dbReference type="ChEBI" id="CHEBI:57856"/>
        <dbReference type="ChEBI" id="CHEBI:59789"/>
        <dbReference type="ChEBI" id="CHEBI:90615"/>
        <dbReference type="ChEBI" id="CHEBI:90616"/>
        <dbReference type="EC" id="2.1.1.72"/>
    </reaction>
</comment>
<dbReference type="RefSeq" id="WP_062537440.1">
    <property type="nucleotide sequence ID" value="NZ_DF970238.1"/>
</dbReference>
<reference evidence="12" key="2">
    <citation type="submission" date="2015-08" db="EMBL/GenBank/DDBJ databases">
        <title>Complete DNA Sequence of Pseudomonas syringae pv. actinidiae, the Causal Agent of Kiwifruit Canker Disease.</title>
        <authorList>
            <person name="Rikkerink E.H.A."/>
            <person name="Fineran P.C."/>
        </authorList>
    </citation>
    <scope>NUCLEOTIDE SEQUENCE</scope>
    <source>
        <strain evidence="12">SkMP5</strain>
    </source>
</reference>
<evidence type="ECO:0000313" key="11">
    <source>
        <dbReference type="EMBL" id="GAN43896.1"/>
    </source>
</evidence>
<keyword evidence="6" id="KW-0680">Restriction system</keyword>
<dbReference type="Gene3D" id="3.40.50.150">
    <property type="entry name" value="Vaccinia Virus protein VP39"/>
    <property type="match status" value="1"/>
</dbReference>
<dbReference type="Pfam" id="PF12161">
    <property type="entry name" value="HsdM_N"/>
    <property type="match status" value="1"/>
</dbReference>
<dbReference type="InterPro" id="IPR003356">
    <property type="entry name" value="DNA_methylase_A-5"/>
</dbReference>
<dbReference type="GO" id="GO:0008170">
    <property type="term" value="F:N-methyltransferase activity"/>
    <property type="evidence" value="ECO:0007669"/>
    <property type="project" value="InterPro"/>
</dbReference>
<feature type="domain" description="DNA methylase adenine-specific" evidence="9">
    <location>
        <begin position="177"/>
        <end position="488"/>
    </location>
</feature>
<gene>
    <name evidence="11" type="ORF">MBSD_0409</name>
    <name evidence="12" type="ORF">MBSD_n2182</name>
</gene>
<evidence type="ECO:0000256" key="7">
    <source>
        <dbReference type="ARBA" id="ARBA00047942"/>
    </source>
</evidence>
<dbReference type="PANTHER" id="PTHR42933:SF3">
    <property type="entry name" value="TYPE I RESTRICTION ENZYME MJAVIII METHYLASE SUBUNIT"/>
    <property type="match status" value="1"/>
</dbReference>
<evidence type="ECO:0000313" key="13">
    <source>
        <dbReference type="Proteomes" id="UP000253740"/>
    </source>
</evidence>
<sequence length="792" mass="90233">MQKKQQQDQSQIKWISDFIWNIADNRLRDVYVRGKYRDVILPFTVLRRLDAVLEETKQKVLERKRFLDKNNVAEQDGALRMAAGQAFYNVSEFTLATLKASSQGQRLREDFIAYLDGFSPNVQEILTKFKFRDQIQTLVDAHVLGYLIEDFLDPEINLSPLPVKDADGRIKLPALDNHGMGTVFEELIRRFNEENNEEAGEHFTPRDVVKLMAKLMFLPVADQIQSGTYLLYDGACGTGGMLTVAEETLRELAEEHGKEVSIHLFGQEINPETYAICKADLLLKGEGDEAEHIVGGADKSTLSADQFRSREFDFMISNPPYGKSWKTDFERMGGKQGFNDPRFIVSHGGDPEFKLITRTSDGQLMFLVNKLQKMKRHSPLGSRIAIVHNGSALFTGDAGQGESNIRRWILENDWLEAIIALPLNIFYNTGIATYVWVLANRKPEHRKGKVQLIDASQWFQPLRRNLGKKNCELSEADIQRIVDLYLGPPQDTPQCKWFDTTDFGYWKITVERPLRLKSQLKRSAIESLRFASGDEALRAEIWAKYGDRLYAEFPKLKPEIEAWLKGDTGEENDDAEGDEDEGTPAKKAVPEKRRKKLLDFATWQRDKTLIELALLAQQELGDGVFDDHNEFRARFEAVMAKHGKKLAAAEKKAIFKAVSWRDETAPPVIAKRTKLKKDEPFEPGLDGVYLEVAGKDRFLVEYEPDTDLRDTEQVPLKEPGGIDAFFRREVLPHAPDAWVAREATKIGYEISFARYFYKPAPLRSLEEIRADILKLEQQTEGLLQKIIGGVPA</sequence>
<dbReference type="PRINTS" id="PR00507">
    <property type="entry name" value="N12N6MTFRASE"/>
</dbReference>
<keyword evidence="13" id="KW-1185">Reference proteome</keyword>
<dbReference type="Pfam" id="PF02384">
    <property type="entry name" value="N6_Mtase"/>
    <property type="match status" value="1"/>
</dbReference>
<dbReference type="PROSITE" id="PS00092">
    <property type="entry name" value="N6_MTASE"/>
    <property type="match status" value="1"/>
</dbReference>
<evidence type="ECO:0000313" key="12">
    <source>
        <dbReference type="EMBL" id="GAP66867.1"/>
    </source>
</evidence>
<evidence type="ECO:0000256" key="4">
    <source>
        <dbReference type="ARBA" id="ARBA00022679"/>
    </source>
</evidence>
<evidence type="ECO:0000256" key="1">
    <source>
        <dbReference type="ARBA" id="ARBA00006594"/>
    </source>
</evidence>
<feature type="compositionally biased region" description="Acidic residues" evidence="8">
    <location>
        <begin position="569"/>
        <end position="582"/>
    </location>
</feature>
<feature type="region of interest" description="Disordered" evidence="8">
    <location>
        <begin position="568"/>
        <end position="589"/>
    </location>
</feature>
<keyword evidence="5" id="KW-0949">S-adenosyl-L-methionine</keyword>
<evidence type="ECO:0000259" key="10">
    <source>
        <dbReference type="Pfam" id="PF12161"/>
    </source>
</evidence>
<evidence type="ECO:0000256" key="5">
    <source>
        <dbReference type="ARBA" id="ARBA00022691"/>
    </source>
</evidence>
<dbReference type="OrthoDB" id="9784823at2"/>
<proteinExistence type="inferred from homology"/>
<dbReference type="InterPro" id="IPR022749">
    <property type="entry name" value="D12N6_MeTrfase_N"/>
</dbReference>